<evidence type="ECO:0000256" key="6">
    <source>
        <dbReference type="ARBA" id="ARBA00022723"/>
    </source>
</evidence>
<dbReference type="InterPro" id="IPR036185">
    <property type="entry name" value="DNA_heli_DnaB-like_N_sf"/>
</dbReference>
<evidence type="ECO:0000259" key="16">
    <source>
        <dbReference type="PROSITE" id="PS50880"/>
    </source>
</evidence>
<evidence type="ECO:0000256" key="8">
    <source>
        <dbReference type="ARBA" id="ARBA00022833"/>
    </source>
</evidence>
<dbReference type="SMART" id="SM00493">
    <property type="entry name" value="TOPRIM"/>
    <property type="match status" value="1"/>
</dbReference>
<evidence type="ECO:0000256" key="13">
    <source>
        <dbReference type="PIRNR" id="PIRNR002811"/>
    </source>
</evidence>
<dbReference type="PROSITE" id="PS50880">
    <property type="entry name" value="TOPRIM"/>
    <property type="match status" value="1"/>
</dbReference>
<dbReference type="PANTHER" id="PTHR30313:SF2">
    <property type="entry name" value="DNA PRIMASE"/>
    <property type="match status" value="1"/>
</dbReference>
<keyword evidence="4 12" id="KW-0548">Nucleotidyltransferase</keyword>
<evidence type="ECO:0000256" key="7">
    <source>
        <dbReference type="ARBA" id="ARBA00022771"/>
    </source>
</evidence>
<dbReference type="RefSeq" id="WP_072743289.1">
    <property type="nucleotide sequence ID" value="NZ_FQXR01000003.1"/>
</dbReference>
<keyword evidence="2 12" id="KW-0639">Primosome</keyword>
<sequence length="604" mass="70362">MSYLINDEIIERVRSSSDIVEIISQYINLKRTGSNYVGLCPFHDEKTPSFSVSPTKQFYHCFGCGESGDVISFIMKEENLSFPEAVKFLADKSGIIIEENENKTNVEFMKKKKLLYSINRETARFFYYSLKSNAKALSYLKKRAVSEKSIKTYGLGFADGRWDSLHNYLVKKGFKEENLEMAGLIIKKKGKNGYYDRFRNRIMFPIMDTRGNVIAFGGRSIDSSNPKYLNSPETIVFSKRNNLYGLNILNKESDRKKVVLVEGYMDVVSLYNSGVDYAVASLGTAFTPEQGKMLARYKDEIYICYDSDTAGINAANRALDLLKEEGINAKVLILPTGFDPDDFIKEYGREKFENLFQNGLNYIDFKIYFYKKKYNLDDSNEKIMFTKDMGKFLKGIKSPVERDVYLDKIAKETGISSEVIKSEYKMIPKDKYINANYRNNKDKIIPVKNILEPAHLKAEKSIIFLILKDKKKFLKIKNRLNSEDFMNFECRELAKFIFDFYEKNEDMNIYSIYEHFDGRDDIDSEKIKEILNLDINIEEGEMDKVIEDLIETILYSKLKIKRKEISEEINEIDKKTDKTERDVEKFRQLCLQILEIDRELNLHQ</sequence>
<dbReference type="STRING" id="1123281.SAMN02745180_00721"/>
<dbReference type="GO" id="GO:0003677">
    <property type="term" value="F:DNA binding"/>
    <property type="evidence" value="ECO:0007669"/>
    <property type="project" value="UniProtKB-KW"/>
</dbReference>
<dbReference type="InterPro" id="IPR013264">
    <property type="entry name" value="DNAG_N"/>
</dbReference>
<keyword evidence="6 12" id="KW-0479">Metal-binding</keyword>
<dbReference type="EC" id="2.7.7.101" evidence="12"/>
<dbReference type="Pfam" id="PF13155">
    <property type="entry name" value="Toprim_2"/>
    <property type="match status" value="1"/>
</dbReference>
<feature type="coiled-coil region" evidence="15">
    <location>
        <begin position="555"/>
        <end position="582"/>
    </location>
</feature>
<dbReference type="Gene3D" id="3.90.580.10">
    <property type="entry name" value="Zinc finger, CHC2-type domain"/>
    <property type="match status" value="1"/>
</dbReference>
<dbReference type="InterPro" id="IPR002694">
    <property type="entry name" value="Znf_CHC2"/>
</dbReference>
<comment type="subunit">
    <text evidence="12">Monomer. Interacts with DnaB.</text>
</comment>
<gene>
    <name evidence="12" type="primary">dnaG</name>
    <name evidence="17" type="ORF">SAMN02745180_00721</name>
</gene>
<feature type="domain" description="Toprim" evidence="16">
    <location>
        <begin position="256"/>
        <end position="337"/>
    </location>
</feature>
<dbReference type="InterPro" id="IPR019475">
    <property type="entry name" value="DNA_primase_DnaB-bd"/>
</dbReference>
<evidence type="ECO:0000256" key="12">
    <source>
        <dbReference type="HAMAP-Rule" id="MF_00974"/>
    </source>
</evidence>
<dbReference type="AlphaFoldDB" id="A0A1M5UPM8"/>
<keyword evidence="10 12" id="KW-0238">DNA-binding</keyword>
<dbReference type="GO" id="GO:0006269">
    <property type="term" value="P:DNA replication, synthesis of primer"/>
    <property type="evidence" value="ECO:0007669"/>
    <property type="project" value="UniProtKB-UniRule"/>
</dbReference>
<dbReference type="PIRSF" id="PIRSF002811">
    <property type="entry name" value="DnaG"/>
    <property type="match status" value="1"/>
</dbReference>
<evidence type="ECO:0000313" key="17">
    <source>
        <dbReference type="EMBL" id="SHH64941.1"/>
    </source>
</evidence>
<dbReference type="GO" id="GO:0000428">
    <property type="term" value="C:DNA-directed RNA polymerase complex"/>
    <property type="evidence" value="ECO:0007669"/>
    <property type="project" value="UniProtKB-KW"/>
</dbReference>
<dbReference type="FunFam" id="3.40.1360.10:FF:000002">
    <property type="entry name" value="DNA primase"/>
    <property type="match status" value="1"/>
</dbReference>
<dbReference type="InterPro" id="IPR050219">
    <property type="entry name" value="DnaG_primase"/>
</dbReference>
<dbReference type="FunFam" id="3.90.980.10:FF:000001">
    <property type="entry name" value="DNA primase"/>
    <property type="match status" value="1"/>
</dbReference>
<reference evidence="17 18" key="1">
    <citation type="submission" date="2016-11" db="EMBL/GenBank/DDBJ databases">
        <authorList>
            <person name="Jaros S."/>
            <person name="Januszkiewicz K."/>
            <person name="Wedrychowicz H."/>
        </authorList>
    </citation>
    <scope>NUCLEOTIDE SEQUENCE [LARGE SCALE GENOMIC DNA]</scope>
    <source>
        <strain evidence="17 18">DSM 13106</strain>
    </source>
</reference>
<dbReference type="HAMAP" id="MF_00974">
    <property type="entry name" value="DNA_primase_DnaG"/>
    <property type="match status" value="1"/>
</dbReference>
<keyword evidence="18" id="KW-1185">Reference proteome</keyword>
<keyword evidence="8 12" id="KW-0862">Zinc</keyword>
<dbReference type="CDD" id="cd03364">
    <property type="entry name" value="TOPRIM_DnaG_primases"/>
    <property type="match status" value="1"/>
</dbReference>
<keyword evidence="11 12" id="KW-0804">Transcription</keyword>
<evidence type="ECO:0000256" key="15">
    <source>
        <dbReference type="SAM" id="Coils"/>
    </source>
</evidence>
<dbReference type="Pfam" id="PF01807">
    <property type="entry name" value="Zn_ribbon_DnaG"/>
    <property type="match status" value="1"/>
</dbReference>
<dbReference type="Pfam" id="PF10410">
    <property type="entry name" value="DnaB_bind"/>
    <property type="match status" value="1"/>
</dbReference>
<evidence type="ECO:0000256" key="9">
    <source>
        <dbReference type="ARBA" id="ARBA00022842"/>
    </source>
</evidence>
<dbReference type="SMART" id="SM00400">
    <property type="entry name" value="ZnF_CHCC"/>
    <property type="match status" value="1"/>
</dbReference>
<comment type="function">
    <text evidence="12 13">RNA polymerase that catalyzes the synthesis of short RNA molecules used as primers for DNA polymerase during DNA replication.</text>
</comment>
<evidence type="ECO:0000256" key="14">
    <source>
        <dbReference type="PIRSR" id="PIRSR002811-1"/>
    </source>
</evidence>
<keyword evidence="7 12" id="KW-0863">Zinc-finger</keyword>
<keyword evidence="9" id="KW-0460">Magnesium</keyword>
<dbReference type="InterPro" id="IPR006171">
    <property type="entry name" value="TOPRIM_dom"/>
</dbReference>
<dbReference type="Proteomes" id="UP000184389">
    <property type="component" value="Unassembled WGS sequence"/>
</dbReference>
<dbReference type="PANTHER" id="PTHR30313">
    <property type="entry name" value="DNA PRIMASE"/>
    <property type="match status" value="1"/>
</dbReference>
<dbReference type="NCBIfam" id="TIGR01391">
    <property type="entry name" value="dnaG"/>
    <property type="match status" value="1"/>
</dbReference>
<keyword evidence="1 12" id="KW-0240">DNA-directed RNA polymerase</keyword>
<dbReference type="FunFam" id="3.90.580.10:FF:000001">
    <property type="entry name" value="DNA primase"/>
    <property type="match status" value="1"/>
</dbReference>
<dbReference type="GO" id="GO:1990077">
    <property type="term" value="C:primosome complex"/>
    <property type="evidence" value="ECO:0007669"/>
    <property type="project" value="UniProtKB-KW"/>
</dbReference>
<dbReference type="InterPro" id="IPR030846">
    <property type="entry name" value="DnaG_bac"/>
</dbReference>
<keyword evidence="15" id="KW-0175">Coiled coil</keyword>
<dbReference type="EMBL" id="FQXR01000003">
    <property type="protein sequence ID" value="SHH64941.1"/>
    <property type="molecule type" value="Genomic_DNA"/>
</dbReference>
<evidence type="ECO:0000256" key="3">
    <source>
        <dbReference type="ARBA" id="ARBA00022679"/>
    </source>
</evidence>
<keyword evidence="5 12" id="KW-0235">DNA replication</keyword>
<comment type="cofactor">
    <cofactor evidence="12 13 14">
        <name>Zn(2+)</name>
        <dbReference type="ChEBI" id="CHEBI:29105"/>
    </cofactor>
    <text evidence="12 13 14">Binds 1 zinc ion per monomer.</text>
</comment>
<dbReference type="OrthoDB" id="9803773at2"/>
<dbReference type="GO" id="GO:0005737">
    <property type="term" value="C:cytoplasm"/>
    <property type="evidence" value="ECO:0007669"/>
    <property type="project" value="TreeGrafter"/>
</dbReference>
<dbReference type="SUPFAM" id="SSF48024">
    <property type="entry name" value="N-terminal domain of DnaB helicase"/>
    <property type="match status" value="1"/>
</dbReference>
<dbReference type="GO" id="GO:0003899">
    <property type="term" value="F:DNA-directed RNA polymerase activity"/>
    <property type="evidence" value="ECO:0007669"/>
    <property type="project" value="UniProtKB-UniRule"/>
</dbReference>
<proteinExistence type="inferred from homology"/>
<comment type="catalytic activity">
    <reaction evidence="12">
        <text>ssDNA + n NTP = ssDNA/pppN(pN)n-1 hybrid + (n-1) diphosphate.</text>
        <dbReference type="EC" id="2.7.7.101"/>
    </reaction>
</comment>
<dbReference type="Gene3D" id="3.40.1360.10">
    <property type="match status" value="1"/>
</dbReference>
<evidence type="ECO:0000256" key="4">
    <source>
        <dbReference type="ARBA" id="ARBA00022695"/>
    </source>
</evidence>
<evidence type="ECO:0000256" key="5">
    <source>
        <dbReference type="ARBA" id="ARBA00022705"/>
    </source>
</evidence>
<evidence type="ECO:0000256" key="11">
    <source>
        <dbReference type="ARBA" id="ARBA00023163"/>
    </source>
</evidence>
<name>A0A1M5UPM8_9FIRM</name>
<evidence type="ECO:0000256" key="10">
    <source>
        <dbReference type="ARBA" id="ARBA00023125"/>
    </source>
</evidence>
<dbReference type="InterPro" id="IPR034151">
    <property type="entry name" value="TOPRIM_DnaG_bac"/>
</dbReference>
<dbReference type="InterPro" id="IPR007693">
    <property type="entry name" value="DNA_helicase_DnaB-like_N"/>
</dbReference>
<dbReference type="GO" id="GO:0005524">
    <property type="term" value="F:ATP binding"/>
    <property type="evidence" value="ECO:0007669"/>
    <property type="project" value="InterPro"/>
</dbReference>
<evidence type="ECO:0000313" key="18">
    <source>
        <dbReference type="Proteomes" id="UP000184389"/>
    </source>
</evidence>
<dbReference type="Gene3D" id="3.90.980.10">
    <property type="entry name" value="DNA primase, catalytic core, N-terminal domain"/>
    <property type="match status" value="1"/>
</dbReference>
<dbReference type="InterPro" id="IPR037068">
    <property type="entry name" value="DNA_primase_core_N_sf"/>
</dbReference>
<dbReference type="GO" id="GO:0003678">
    <property type="term" value="F:DNA helicase activity"/>
    <property type="evidence" value="ECO:0007669"/>
    <property type="project" value="InterPro"/>
</dbReference>
<comment type="similarity">
    <text evidence="12 13">Belongs to the DnaG primase family.</text>
</comment>
<keyword evidence="3 12" id="KW-0808">Transferase</keyword>
<comment type="domain">
    <text evidence="12">Contains an N-terminal zinc-binding domain, a central core domain that contains the primase activity, and a C-terminal DnaB-binding domain.</text>
</comment>
<dbReference type="InterPro" id="IPR006295">
    <property type="entry name" value="DNA_primase_DnaG"/>
</dbReference>
<protein>
    <recommendedName>
        <fullName evidence="12 13">DNA primase</fullName>
        <ecNumber evidence="12">2.7.7.101</ecNumber>
    </recommendedName>
</protein>
<evidence type="ECO:0000256" key="2">
    <source>
        <dbReference type="ARBA" id="ARBA00022515"/>
    </source>
</evidence>
<dbReference type="GO" id="GO:0008270">
    <property type="term" value="F:zinc ion binding"/>
    <property type="evidence" value="ECO:0007669"/>
    <property type="project" value="UniProtKB-UniRule"/>
</dbReference>
<accession>A0A1M5UPM8</accession>
<dbReference type="SUPFAM" id="SSF57783">
    <property type="entry name" value="Zinc beta-ribbon"/>
    <property type="match status" value="1"/>
</dbReference>
<dbReference type="SUPFAM" id="SSF56731">
    <property type="entry name" value="DNA primase core"/>
    <property type="match status" value="1"/>
</dbReference>
<dbReference type="InterPro" id="IPR016136">
    <property type="entry name" value="DNA_helicase_N/primase_C"/>
</dbReference>
<dbReference type="Pfam" id="PF08275">
    <property type="entry name" value="DNAG_N"/>
    <property type="match status" value="1"/>
</dbReference>
<dbReference type="InterPro" id="IPR036977">
    <property type="entry name" value="DNA_primase_Znf_CHC2"/>
</dbReference>
<feature type="zinc finger region" description="CHC2-type" evidence="12 14">
    <location>
        <begin position="40"/>
        <end position="64"/>
    </location>
</feature>
<dbReference type="Pfam" id="PF00772">
    <property type="entry name" value="DnaB"/>
    <property type="match status" value="1"/>
</dbReference>
<dbReference type="Gene3D" id="1.10.860.10">
    <property type="entry name" value="DNAb Helicase, Chain A"/>
    <property type="match status" value="1"/>
</dbReference>
<evidence type="ECO:0000256" key="1">
    <source>
        <dbReference type="ARBA" id="ARBA00022478"/>
    </source>
</evidence>
<organism evidence="17 18">
    <name type="scientific">Sporanaerobacter acetigenes DSM 13106</name>
    <dbReference type="NCBI Taxonomy" id="1123281"/>
    <lineage>
        <taxon>Bacteria</taxon>
        <taxon>Bacillati</taxon>
        <taxon>Bacillota</taxon>
        <taxon>Tissierellia</taxon>
        <taxon>Tissierellales</taxon>
        <taxon>Sporanaerobacteraceae</taxon>
        <taxon>Sporanaerobacter</taxon>
    </lineage>
</organism>